<gene>
    <name evidence="2" type="ORF">MSBRM_3442</name>
</gene>
<dbReference type="KEGG" id="mby:MSBRM_3442"/>
<accession>A0A0E3QXB8</accession>
<dbReference type="AlphaFoldDB" id="A0A0E3QXB8"/>
<reference evidence="2 3" key="1">
    <citation type="submission" date="2014-07" db="EMBL/GenBank/DDBJ databases">
        <title>Methanogenic archaea and the global carbon cycle.</title>
        <authorList>
            <person name="Henriksen J.R."/>
            <person name="Luke J."/>
            <person name="Reinhart S."/>
            <person name="Benedict M.N."/>
            <person name="Youngblut N.D."/>
            <person name="Metcalf M.E."/>
            <person name="Whitaker R.J."/>
            <person name="Metcalf W.W."/>
        </authorList>
    </citation>
    <scope>NUCLEOTIDE SEQUENCE [LARGE SCALE GENOMIC DNA]</scope>
    <source>
        <strain evidence="2 3">MS</strain>
    </source>
</reference>
<evidence type="ECO:0000313" key="2">
    <source>
        <dbReference type="EMBL" id="AKB56440.1"/>
    </source>
</evidence>
<sequence>MKARKARRPEKTGANYMHTDQSPFSKYPELSQLMETGEPVCVTFETEHEIGRKVGSKVGHEAEKSIERKNKEIVAGTGDEKFPEKSNFLFCELVQKARLGEAFLISGQNCSPGDYVLGFSEKSPAAYYLSSGRYKDSQAAENAALSLPRLKKKFCFVRIEPLSLNKGCFDVLILFLKPEKAMRIVQASAYPEGKRAVMDTMGAASICGDCTVFAYREGMGLSFGCKGSRKHSGYADFEVPLGLSFEKASEIEEILSKLPETRE</sequence>
<evidence type="ECO:0000256" key="1">
    <source>
        <dbReference type="SAM" id="MobiDB-lite"/>
    </source>
</evidence>
<dbReference type="Pfam" id="PF02596">
    <property type="entry name" value="DUF169"/>
    <property type="match status" value="1"/>
</dbReference>
<dbReference type="InterPro" id="IPR003748">
    <property type="entry name" value="DUF169"/>
</dbReference>
<proteinExistence type="predicted"/>
<feature type="region of interest" description="Disordered" evidence="1">
    <location>
        <begin position="1"/>
        <end position="24"/>
    </location>
</feature>
<dbReference type="PATRIC" id="fig|1434108.4.peg.4338"/>
<organism evidence="2 3">
    <name type="scientific">Methanosarcina barkeri MS</name>
    <dbReference type="NCBI Taxonomy" id="1434108"/>
    <lineage>
        <taxon>Archaea</taxon>
        <taxon>Methanobacteriati</taxon>
        <taxon>Methanobacteriota</taxon>
        <taxon>Stenosarchaea group</taxon>
        <taxon>Methanomicrobia</taxon>
        <taxon>Methanosarcinales</taxon>
        <taxon>Methanosarcinaceae</taxon>
        <taxon>Methanosarcina</taxon>
    </lineage>
</organism>
<keyword evidence="3" id="KW-1185">Reference proteome</keyword>
<dbReference type="PANTHER" id="PTHR37954:SF3">
    <property type="entry name" value="DUF169 DOMAIN-CONTAINING PROTEIN"/>
    <property type="match status" value="1"/>
</dbReference>
<name>A0A0E3QXB8_METBA</name>
<protein>
    <submittedName>
        <fullName evidence="2">Protein clustered with O-phosphoseryl-tRNA(Cys) synthetase</fullName>
    </submittedName>
</protein>
<dbReference type="HOGENOM" id="CLU_1227646_0_0_2"/>
<dbReference type="PANTHER" id="PTHR37954">
    <property type="entry name" value="BLL4979 PROTEIN"/>
    <property type="match status" value="1"/>
</dbReference>
<dbReference type="STRING" id="1434108.MSBRM_3442"/>
<dbReference type="EMBL" id="CP009528">
    <property type="protein sequence ID" value="AKB56440.1"/>
    <property type="molecule type" value="Genomic_DNA"/>
</dbReference>
<evidence type="ECO:0000313" key="3">
    <source>
        <dbReference type="Proteomes" id="UP000033033"/>
    </source>
</evidence>
<dbReference type="Proteomes" id="UP000033033">
    <property type="component" value="Chromosome"/>
</dbReference>